<evidence type="ECO:0000313" key="4">
    <source>
        <dbReference type="EnsemblMetazoa" id="PPAI009526-PA"/>
    </source>
</evidence>
<dbReference type="FunFam" id="2.60.40.10:FF:000302">
    <property type="entry name" value="Down syndrome cell adhesion molecule, isoform D"/>
    <property type="match status" value="1"/>
</dbReference>
<dbReference type="PANTHER" id="PTHR45080">
    <property type="entry name" value="CONTACTIN 5"/>
    <property type="match status" value="1"/>
</dbReference>
<dbReference type="InterPro" id="IPR013783">
    <property type="entry name" value="Ig-like_fold"/>
</dbReference>
<name>A0A1B0DMD4_PHLPP</name>
<dbReference type="SUPFAM" id="SSF48726">
    <property type="entry name" value="Immunoglobulin"/>
    <property type="match status" value="1"/>
</dbReference>
<dbReference type="SMART" id="SM00408">
    <property type="entry name" value="IGc2"/>
    <property type="match status" value="1"/>
</dbReference>
<evidence type="ECO:0000256" key="2">
    <source>
        <dbReference type="ARBA" id="ARBA00023157"/>
    </source>
</evidence>
<dbReference type="PANTHER" id="PTHR45080:SF8">
    <property type="entry name" value="IG-LIKE DOMAIN-CONTAINING PROTEIN"/>
    <property type="match status" value="1"/>
</dbReference>
<dbReference type="Proteomes" id="UP000092462">
    <property type="component" value="Unassembled WGS sequence"/>
</dbReference>
<dbReference type="AlphaFoldDB" id="A0A1B0DMD4"/>
<keyword evidence="5" id="KW-1185">Reference proteome</keyword>
<accession>A0A1B0DMD4</accession>
<dbReference type="Gene3D" id="2.60.40.10">
    <property type="entry name" value="Immunoglobulins"/>
    <property type="match status" value="1"/>
</dbReference>
<sequence length="118" mass="13534">MLFHTPTAPLTAHLQPQVQTVDVDRDAHLQCIVSGFPVQDIVWLHDGKPILRDNRIEIHSEPPRIIIKRVQKDDQGMYQCLVTNDWEQIQSTAELKLGGKQFSIQLYTTIIICIAFPF</sequence>
<evidence type="ECO:0000256" key="1">
    <source>
        <dbReference type="ARBA" id="ARBA00022729"/>
    </source>
</evidence>
<keyword evidence="2" id="KW-1015">Disulfide bond</keyword>
<keyword evidence="1" id="KW-0732">Signal</keyword>
<proteinExistence type="predicted"/>
<dbReference type="VEuPathDB" id="VectorBase:PPAI009526"/>
<dbReference type="InterPro" id="IPR050958">
    <property type="entry name" value="Cell_Adh-Cytoskel_Orgn"/>
</dbReference>
<reference evidence="4" key="1">
    <citation type="submission" date="2022-08" db="UniProtKB">
        <authorList>
            <consortium name="EnsemblMetazoa"/>
        </authorList>
    </citation>
    <scope>IDENTIFICATION</scope>
    <source>
        <strain evidence="4">Israel</strain>
    </source>
</reference>
<dbReference type="InterPro" id="IPR003598">
    <property type="entry name" value="Ig_sub2"/>
</dbReference>
<dbReference type="InterPro" id="IPR013098">
    <property type="entry name" value="Ig_I-set"/>
</dbReference>
<evidence type="ECO:0000256" key="3">
    <source>
        <dbReference type="ARBA" id="ARBA00023319"/>
    </source>
</evidence>
<organism evidence="4 5">
    <name type="scientific">Phlebotomus papatasi</name>
    <name type="common">Sandfly</name>
    <dbReference type="NCBI Taxonomy" id="29031"/>
    <lineage>
        <taxon>Eukaryota</taxon>
        <taxon>Metazoa</taxon>
        <taxon>Ecdysozoa</taxon>
        <taxon>Arthropoda</taxon>
        <taxon>Hexapoda</taxon>
        <taxon>Insecta</taxon>
        <taxon>Pterygota</taxon>
        <taxon>Neoptera</taxon>
        <taxon>Endopterygota</taxon>
        <taxon>Diptera</taxon>
        <taxon>Nematocera</taxon>
        <taxon>Psychodoidea</taxon>
        <taxon>Psychodidae</taxon>
        <taxon>Phlebotomus</taxon>
        <taxon>Phlebotomus</taxon>
    </lineage>
</organism>
<dbReference type="InterPro" id="IPR036179">
    <property type="entry name" value="Ig-like_dom_sf"/>
</dbReference>
<evidence type="ECO:0000313" key="5">
    <source>
        <dbReference type="Proteomes" id="UP000092462"/>
    </source>
</evidence>
<dbReference type="Pfam" id="PF07679">
    <property type="entry name" value="I-set"/>
    <property type="match status" value="1"/>
</dbReference>
<dbReference type="GO" id="GO:0007156">
    <property type="term" value="P:homophilic cell adhesion via plasma membrane adhesion molecules"/>
    <property type="evidence" value="ECO:0007669"/>
    <property type="project" value="TreeGrafter"/>
</dbReference>
<protein>
    <submittedName>
        <fullName evidence="4">Uncharacterized protein</fullName>
    </submittedName>
</protein>
<dbReference type="GO" id="GO:0005886">
    <property type="term" value="C:plasma membrane"/>
    <property type="evidence" value="ECO:0007669"/>
    <property type="project" value="TreeGrafter"/>
</dbReference>
<dbReference type="PROSITE" id="PS50835">
    <property type="entry name" value="IG_LIKE"/>
    <property type="match status" value="1"/>
</dbReference>
<dbReference type="SMART" id="SM00409">
    <property type="entry name" value="IG"/>
    <property type="match status" value="1"/>
</dbReference>
<dbReference type="InterPro" id="IPR003599">
    <property type="entry name" value="Ig_sub"/>
</dbReference>
<dbReference type="EMBL" id="AJVK01016775">
    <property type="status" value="NOT_ANNOTATED_CDS"/>
    <property type="molecule type" value="Genomic_DNA"/>
</dbReference>
<dbReference type="InterPro" id="IPR007110">
    <property type="entry name" value="Ig-like_dom"/>
</dbReference>
<keyword evidence="3" id="KW-0393">Immunoglobulin domain</keyword>
<dbReference type="EnsemblMetazoa" id="PPAI009526-RA">
    <property type="protein sequence ID" value="PPAI009526-PA"/>
    <property type="gene ID" value="PPAI009526"/>
</dbReference>